<dbReference type="EMBL" id="CAJVPY010000888">
    <property type="protein sequence ID" value="CAG8497115.1"/>
    <property type="molecule type" value="Genomic_DNA"/>
</dbReference>
<feature type="region of interest" description="Disordered" evidence="1">
    <location>
        <begin position="1"/>
        <end position="32"/>
    </location>
</feature>
<evidence type="ECO:0000313" key="2">
    <source>
        <dbReference type="EMBL" id="CAG8497115.1"/>
    </source>
</evidence>
<keyword evidence="3" id="KW-1185">Reference proteome</keyword>
<proteinExistence type="predicted"/>
<organism evidence="2 3">
    <name type="scientific">Dentiscutata erythropus</name>
    <dbReference type="NCBI Taxonomy" id="1348616"/>
    <lineage>
        <taxon>Eukaryota</taxon>
        <taxon>Fungi</taxon>
        <taxon>Fungi incertae sedis</taxon>
        <taxon>Mucoromycota</taxon>
        <taxon>Glomeromycotina</taxon>
        <taxon>Glomeromycetes</taxon>
        <taxon>Diversisporales</taxon>
        <taxon>Gigasporaceae</taxon>
        <taxon>Dentiscutata</taxon>
    </lineage>
</organism>
<feature type="compositionally biased region" description="Polar residues" evidence="1">
    <location>
        <begin position="9"/>
        <end position="18"/>
    </location>
</feature>
<feature type="non-terminal residue" evidence="2">
    <location>
        <position position="1"/>
    </location>
</feature>
<protein>
    <submittedName>
        <fullName evidence="2">15525_t:CDS:1</fullName>
    </submittedName>
</protein>
<reference evidence="2" key="1">
    <citation type="submission" date="2021-06" db="EMBL/GenBank/DDBJ databases">
        <authorList>
            <person name="Kallberg Y."/>
            <person name="Tangrot J."/>
            <person name="Rosling A."/>
        </authorList>
    </citation>
    <scope>NUCLEOTIDE SEQUENCE</scope>
    <source>
        <strain evidence="2">MA453B</strain>
    </source>
</reference>
<gene>
    <name evidence="2" type="ORF">DERYTH_LOCUS2707</name>
</gene>
<comment type="caution">
    <text evidence="2">The sequence shown here is derived from an EMBL/GenBank/DDBJ whole genome shotgun (WGS) entry which is preliminary data.</text>
</comment>
<dbReference type="AlphaFoldDB" id="A0A9N8ZIK8"/>
<name>A0A9N8ZIK8_9GLOM</name>
<accession>A0A9N8ZIK8</accession>
<dbReference type="Proteomes" id="UP000789405">
    <property type="component" value="Unassembled WGS sequence"/>
</dbReference>
<sequence length="48" mass="5272">MKFADISNADDTSSNSYGYGNAGIMNGHESHDQSVLRLQERSYWGSSS</sequence>
<evidence type="ECO:0000256" key="1">
    <source>
        <dbReference type="SAM" id="MobiDB-lite"/>
    </source>
</evidence>
<evidence type="ECO:0000313" key="3">
    <source>
        <dbReference type="Proteomes" id="UP000789405"/>
    </source>
</evidence>